<feature type="domain" description="EF-hand" evidence="3">
    <location>
        <begin position="119"/>
        <end position="154"/>
    </location>
</feature>
<dbReference type="GO" id="GO:0005509">
    <property type="term" value="F:calcium ion binding"/>
    <property type="evidence" value="ECO:0007669"/>
    <property type="project" value="InterPro"/>
</dbReference>
<evidence type="ECO:0000313" key="4">
    <source>
        <dbReference type="EMBL" id="EKC43024.1"/>
    </source>
</evidence>
<gene>
    <name evidence="4" type="ORF">CGI_10013204</name>
</gene>
<dbReference type="GO" id="GO:0016460">
    <property type="term" value="C:myosin II complex"/>
    <property type="evidence" value="ECO:0007669"/>
    <property type="project" value="TreeGrafter"/>
</dbReference>
<dbReference type="FunFam" id="1.10.238.10:FF:000178">
    <property type="entry name" value="Calmodulin-2 A"/>
    <property type="match status" value="1"/>
</dbReference>
<proteinExistence type="predicted"/>
<organism evidence="4">
    <name type="scientific">Magallana gigas</name>
    <name type="common">Pacific oyster</name>
    <name type="synonym">Crassostrea gigas</name>
    <dbReference type="NCBI Taxonomy" id="29159"/>
    <lineage>
        <taxon>Eukaryota</taxon>
        <taxon>Metazoa</taxon>
        <taxon>Spiralia</taxon>
        <taxon>Lophotrochozoa</taxon>
        <taxon>Mollusca</taxon>
        <taxon>Bivalvia</taxon>
        <taxon>Autobranchia</taxon>
        <taxon>Pteriomorphia</taxon>
        <taxon>Ostreida</taxon>
        <taxon>Ostreoidea</taxon>
        <taxon>Ostreidae</taxon>
        <taxon>Magallana</taxon>
    </lineage>
</organism>
<protein>
    <submittedName>
        <fullName evidence="4">Squidulin</fullName>
    </submittedName>
</protein>
<dbReference type="PROSITE" id="PS50222">
    <property type="entry name" value="EF_HAND_2"/>
    <property type="match status" value="3"/>
</dbReference>
<dbReference type="PANTHER" id="PTHR23048">
    <property type="entry name" value="MYOSIN LIGHT CHAIN 1, 3"/>
    <property type="match status" value="1"/>
</dbReference>
<dbReference type="InterPro" id="IPR002048">
    <property type="entry name" value="EF_hand_dom"/>
</dbReference>
<dbReference type="Pfam" id="PF13499">
    <property type="entry name" value="EF-hand_7"/>
    <property type="match status" value="2"/>
</dbReference>
<dbReference type="HOGENOM" id="CLU_061288_20_7_1"/>
<feature type="domain" description="EF-hand" evidence="3">
    <location>
        <begin position="45"/>
        <end position="80"/>
    </location>
</feature>
<dbReference type="SUPFAM" id="SSF47473">
    <property type="entry name" value="EF-hand"/>
    <property type="match status" value="1"/>
</dbReference>
<dbReference type="InterPro" id="IPR018247">
    <property type="entry name" value="EF_Hand_1_Ca_BS"/>
</dbReference>
<name>K1RGX9_MAGGI</name>
<dbReference type="AlphaFoldDB" id="K1RGX9"/>
<dbReference type="PANTHER" id="PTHR23048:SF0">
    <property type="entry name" value="CALMODULIN LIKE 3"/>
    <property type="match status" value="1"/>
</dbReference>
<feature type="domain" description="EF-hand" evidence="3">
    <location>
        <begin position="81"/>
        <end position="116"/>
    </location>
</feature>
<dbReference type="Gene3D" id="1.10.238.10">
    <property type="entry name" value="EF-hand"/>
    <property type="match status" value="2"/>
</dbReference>
<dbReference type="InParanoid" id="K1RGX9"/>
<sequence>MGTVQEQLPLPDQTRLAGQRRRYRRKESLSACLHGPRKPKDLSEEHFREIMNSFQIIDTNEDGRISKQELRNAAFLIGLNPTKRELETWWREADTNNDGFISADEYVNVMKANYVSIDIERERMIAAFSVFDVNGDGKITLEEIRNVLKYKDDSLSTVDIETLFREIDASNQGYIDFTDKTGSMNDIDSTIKLE</sequence>
<evidence type="ECO:0000256" key="2">
    <source>
        <dbReference type="ARBA" id="ARBA00022837"/>
    </source>
</evidence>
<dbReference type="EMBL" id="JH817349">
    <property type="protein sequence ID" value="EKC43024.1"/>
    <property type="molecule type" value="Genomic_DNA"/>
</dbReference>
<accession>K1RGX9</accession>
<keyword evidence="2" id="KW-0106">Calcium</keyword>
<dbReference type="PROSITE" id="PS00018">
    <property type="entry name" value="EF_HAND_1"/>
    <property type="match status" value="3"/>
</dbReference>
<keyword evidence="1" id="KW-0677">Repeat</keyword>
<dbReference type="SMART" id="SM00054">
    <property type="entry name" value="EFh"/>
    <property type="match status" value="4"/>
</dbReference>
<evidence type="ECO:0000256" key="1">
    <source>
        <dbReference type="ARBA" id="ARBA00022737"/>
    </source>
</evidence>
<dbReference type="InterPro" id="IPR011992">
    <property type="entry name" value="EF-hand-dom_pair"/>
</dbReference>
<dbReference type="InterPro" id="IPR050230">
    <property type="entry name" value="CALM/Myosin/TropC-like"/>
</dbReference>
<reference evidence="4" key="1">
    <citation type="journal article" date="2012" name="Nature">
        <title>The oyster genome reveals stress adaptation and complexity of shell formation.</title>
        <authorList>
            <person name="Zhang G."/>
            <person name="Fang X."/>
            <person name="Guo X."/>
            <person name="Li L."/>
            <person name="Luo R."/>
            <person name="Xu F."/>
            <person name="Yang P."/>
            <person name="Zhang L."/>
            <person name="Wang X."/>
            <person name="Qi H."/>
            <person name="Xiong Z."/>
            <person name="Que H."/>
            <person name="Xie Y."/>
            <person name="Holland P.W."/>
            <person name="Paps J."/>
            <person name="Zhu Y."/>
            <person name="Wu F."/>
            <person name="Chen Y."/>
            <person name="Wang J."/>
            <person name="Peng C."/>
            <person name="Meng J."/>
            <person name="Yang L."/>
            <person name="Liu J."/>
            <person name="Wen B."/>
            <person name="Zhang N."/>
            <person name="Huang Z."/>
            <person name="Zhu Q."/>
            <person name="Feng Y."/>
            <person name="Mount A."/>
            <person name="Hedgecock D."/>
            <person name="Xu Z."/>
            <person name="Liu Y."/>
            <person name="Domazet-Loso T."/>
            <person name="Du Y."/>
            <person name="Sun X."/>
            <person name="Zhang S."/>
            <person name="Liu B."/>
            <person name="Cheng P."/>
            <person name="Jiang X."/>
            <person name="Li J."/>
            <person name="Fan D."/>
            <person name="Wang W."/>
            <person name="Fu W."/>
            <person name="Wang T."/>
            <person name="Wang B."/>
            <person name="Zhang J."/>
            <person name="Peng Z."/>
            <person name="Li Y."/>
            <person name="Li N."/>
            <person name="Wang J."/>
            <person name="Chen M."/>
            <person name="He Y."/>
            <person name="Tan F."/>
            <person name="Song X."/>
            <person name="Zheng Q."/>
            <person name="Huang R."/>
            <person name="Yang H."/>
            <person name="Du X."/>
            <person name="Chen L."/>
            <person name="Yang M."/>
            <person name="Gaffney P.M."/>
            <person name="Wang S."/>
            <person name="Luo L."/>
            <person name="She Z."/>
            <person name="Ming Y."/>
            <person name="Huang W."/>
            <person name="Zhang S."/>
            <person name="Huang B."/>
            <person name="Zhang Y."/>
            <person name="Qu T."/>
            <person name="Ni P."/>
            <person name="Miao G."/>
            <person name="Wang J."/>
            <person name="Wang Q."/>
            <person name="Steinberg C.E."/>
            <person name="Wang H."/>
            <person name="Li N."/>
            <person name="Qian L."/>
            <person name="Zhang G."/>
            <person name="Li Y."/>
            <person name="Yang H."/>
            <person name="Liu X."/>
            <person name="Wang J."/>
            <person name="Yin Y."/>
            <person name="Wang J."/>
        </authorList>
    </citation>
    <scope>NUCLEOTIDE SEQUENCE [LARGE SCALE GENOMIC DNA]</scope>
    <source>
        <strain evidence="4">05x7-T-G4-1.051#20</strain>
    </source>
</reference>
<evidence type="ECO:0000259" key="3">
    <source>
        <dbReference type="PROSITE" id="PS50222"/>
    </source>
</evidence>